<name>A0A8H3FYU7_9LECA</name>
<dbReference type="Proteomes" id="UP000664534">
    <property type="component" value="Unassembled WGS sequence"/>
</dbReference>
<gene>
    <name evidence="1" type="ORF">IMSHALPRED_009852</name>
</gene>
<dbReference type="AlphaFoldDB" id="A0A8H3FYU7"/>
<protein>
    <submittedName>
        <fullName evidence="1">Uncharacterized protein</fullName>
    </submittedName>
</protein>
<evidence type="ECO:0000313" key="2">
    <source>
        <dbReference type="Proteomes" id="UP000664534"/>
    </source>
</evidence>
<evidence type="ECO:0000313" key="1">
    <source>
        <dbReference type="EMBL" id="CAF9934826.1"/>
    </source>
</evidence>
<accession>A0A8H3FYU7</accession>
<dbReference type="OrthoDB" id="5345753at2759"/>
<sequence>MITINYFFTAYYTALLDVVSNESSTLSFIPNPVPSPAESSNKALSTNLVLEDVTLSLQNVIAALTLGLAFGGLPAAHLTVADDTRLKDWIAAYFQDGRHHRRQVLPRLVNNQLYTNSTNVSQSLHLNSPISPIPPVTIFIQSLRQAPDVAAAIWPSTLNSTNIITTANLPDYLIGGANEDLLRSLNAGLDLIMNDVGTFIAFAGYGLFSSAPFPASVFLDLSTGFTGALDTYITSEILANNSISVTPGLVASPVLCDPGPLCESSYWSPVTGRRY</sequence>
<proteinExistence type="predicted"/>
<dbReference type="EMBL" id="CAJPDT010000079">
    <property type="protein sequence ID" value="CAF9934826.1"/>
    <property type="molecule type" value="Genomic_DNA"/>
</dbReference>
<keyword evidence="2" id="KW-1185">Reference proteome</keyword>
<reference evidence="1" key="1">
    <citation type="submission" date="2021-03" db="EMBL/GenBank/DDBJ databases">
        <authorList>
            <person name="Tagirdzhanova G."/>
        </authorList>
    </citation>
    <scope>NUCLEOTIDE SEQUENCE</scope>
</reference>
<organism evidence="1 2">
    <name type="scientific">Imshaugia aleurites</name>
    <dbReference type="NCBI Taxonomy" id="172621"/>
    <lineage>
        <taxon>Eukaryota</taxon>
        <taxon>Fungi</taxon>
        <taxon>Dikarya</taxon>
        <taxon>Ascomycota</taxon>
        <taxon>Pezizomycotina</taxon>
        <taxon>Lecanoromycetes</taxon>
        <taxon>OSLEUM clade</taxon>
        <taxon>Lecanoromycetidae</taxon>
        <taxon>Lecanorales</taxon>
        <taxon>Lecanorineae</taxon>
        <taxon>Parmeliaceae</taxon>
        <taxon>Imshaugia</taxon>
    </lineage>
</organism>
<comment type="caution">
    <text evidence="1">The sequence shown here is derived from an EMBL/GenBank/DDBJ whole genome shotgun (WGS) entry which is preliminary data.</text>
</comment>